<dbReference type="EMBL" id="PYGD01000013">
    <property type="protein sequence ID" value="PSK89018.1"/>
    <property type="molecule type" value="Genomic_DNA"/>
</dbReference>
<keyword evidence="3" id="KW-1185">Reference proteome</keyword>
<proteinExistence type="predicted"/>
<evidence type="ECO:0000313" key="3">
    <source>
        <dbReference type="Proteomes" id="UP000240572"/>
    </source>
</evidence>
<organism evidence="2 3">
    <name type="scientific">Taibaiella chishuiensis</name>
    <dbReference type="NCBI Taxonomy" id="1434707"/>
    <lineage>
        <taxon>Bacteria</taxon>
        <taxon>Pseudomonadati</taxon>
        <taxon>Bacteroidota</taxon>
        <taxon>Chitinophagia</taxon>
        <taxon>Chitinophagales</taxon>
        <taxon>Chitinophagaceae</taxon>
        <taxon>Taibaiella</taxon>
    </lineage>
</organism>
<reference evidence="2 3" key="1">
    <citation type="submission" date="2018-03" db="EMBL/GenBank/DDBJ databases">
        <title>Genomic Encyclopedia of Type Strains, Phase III (KMG-III): the genomes of soil and plant-associated and newly described type strains.</title>
        <authorList>
            <person name="Whitman W."/>
        </authorList>
    </citation>
    <scope>NUCLEOTIDE SEQUENCE [LARGE SCALE GENOMIC DNA]</scope>
    <source>
        <strain evidence="2 3">CGMCC 1.12700</strain>
    </source>
</reference>
<dbReference type="AlphaFoldDB" id="A0A2P8CVM0"/>
<dbReference type="InterPro" id="IPR041261">
    <property type="entry name" value="R2K_2"/>
</dbReference>
<accession>A0A2P8CVM0</accession>
<evidence type="ECO:0000313" key="2">
    <source>
        <dbReference type="EMBL" id="PSK89018.1"/>
    </source>
</evidence>
<dbReference type="SUPFAM" id="SSF56059">
    <property type="entry name" value="Glutathione synthetase ATP-binding domain-like"/>
    <property type="match status" value="1"/>
</dbReference>
<feature type="domain" description="ATP-grasp" evidence="1">
    <location>
        <begin position="82"/>
        <end position="227"/>
    </location>
</feature>
<sequence>MRLYIEHYKHDGDPAHINYHIAAEGFRHFGFHIIEIQDIAALPQDDTDCVAVGSIQFIKAALQHLGKPFPEGIDYPASLQTYLGRRTWSSTINEISNNPDLWQVFVKPKIATKRFTGRVVRSLADLRATGDQFDNIPVWVSEPVVFKREWRVFVRYGKILDVRPYRGDWRCQYDPAVIESALAAFEDAPAAYAMDWGVTDDGRTLLVEVNEGYSVGAYGLYFTDYARFLSARWAQLTGTTDICAF</sequence>
<gene>
    <name evidence="2" type="ORF">B0I18_11330</name>
</gene>
<protein>
    <submittedName>
        <fullName evidence="2">Uncharacterized protein DUF4343</fullName>
    </submittedName>
</protein>
<dbReference type="RefSeq" id="WP_106525047.1">
    <property type="nucleotide sequence ID" value="NZ_PYGD01000013.1"/>
</dbReference>
<dbReference type="Proteomes" id="UP000240572">
    <property type="component" value="Unassembled WGS sequence"/>
</dbReference>
<comment type="caution">
    <text evidence="2">The sequence shown here is derived from an EMBL/GenBank/DDBJ whole genome shotgun (WGS) entry which is preliminary data.</text>
</comment>
<evidence type="ECO:0000259" key="1">
    <source>
        <dbReference type="Pfam" id="PF18299"/>
    </source>
</evidence>
<dbReference type="Pfam" id="PF18299">
    <property type="entry name" value="R2K_2"/>
    <property type="match status" value="1"/>
</dbReference>
<name>A0A2P8CVM0_9BACT</name>
<dbReference type="OrthoDB" id="482201at2"/>